<dbReference type="SUPFAM" id="SSF46565">
    <property type="entry name" value="Chaperone J-domain"/>
    <property type="match status" value="1"/>
</dbReference>
<feature type="domain" description="J" evidence="2">
    <location>
        <begin position="61"/>
        <end position="125"/>
    </location>
</feature>
<reference evidence="3 4" key="1">
    <citation type="submission" date="2020-10" db="EMBL/GenBank/DDBJ databases">
        <title>The Coptis chinensis genome and diversification of protoberbering-type alkaloids.</title>
        <authorList>
            <person name="Wang B."/>
            <person name="Shu S."/>
            <person name="Song C."/>
            <person name="Liu Y."/>
        </authorList>
    </citation>
    <scope>NUCLEOTIDE SEQUENCE [LARGE SCALE GENOMIC DNA]</scope>
    <source>
        <strain evidence="3">HL-2020</strain>
        <tissue evidence="3">Leaf</tissue>
    </source>
</reference>
<evidence type="ECO:0000256" key="1">
    <source>
        <dbReference type="SAM" id="MobiDB-lite"/>
    </source>
</evidence>
<feature type="compositionally biased region" description="Polar residues" evidence="1">
    <location>
        <begin position="406"/>
        <end position="423"/>
    </location>
</feature>
<protein>
    <recommendedName>
        <fullName evidence="2">J domain-containing protein</fullName>
    </recommendedName>
</protein>
<dbReference type="InterPro" id="IPR024593">
    <property type="entry name" value="DUF3444"/>
</dbReference>
<dbReference type="PROSITE" id="PS50076">
    <property type="entry name" value="DNAJ_2"/>
    <property type="match status" value="1"/>
</dbReference>
<dbReference type="PANTHER" id="PTHR47374:SF2">
    <property type="entry name" value="OS01G0927400 PROTEIN"/>
    <property type="match status" value="1"/>
</dbReference>
<organism evidence="3 4">
    <name type="scientific">Coptis chinensis</name>
    <dbReference type="NCBI Taxonomy" id="261450"/>
    <lineage>
        <taxon>Eukaryota</taxon>
        <taxon>Viridiplantae</taxon>
        <taxon>Streptophyta</taxon>
        <taxon>Embryophyta</taxon>
        <taxon>Tracheophyta</taxon>
        <taxon>Spermatophyta</taxon>
        <taxon>Magnoliopsida</taxon>
        <taxon>Ranunculales</taxon>
        <taxon>Ranunculaceae</taxon>
        <taxon>Coptidoideae</taxon>
        <taxon>Coptis</taxon>
    </lineage>
</organism>
<proteinExistence type="predicted"/>
<dbReference type="AlphaFoldDB" id="A0A835IQZ1"/>
<dbReference type="PANTHER" id="PTHR47374">
    <property type="entry name" value="ENDOSOME ANTIGEN-LIKE PROTEIN, PUTATIVE (DUF3444)-RELATED"/>
    <property type="match status" value="1"/>
</dbReference>
<gene>
    <name evidence="3" type="ORF">IFM89_003111</name>
</gene>
<dbReference type="Gene3D" id="1.10.287.110">
    <property type="entry name" value="DnaJ domain"/>
    <property type="match status" value="1"/>
</dbReference>
<dbReference type="EMBL" id="JADFTS010000001">
    <property type="protein sequence ID" value="KAF9623495.1"/>
    <property type="molecule type" value="Genomic_DNA"/>
</dbReference>
<evidence type="ECO:0000259" key="2">
    <source>
        <dbReference type="PROSITE" id="PS50076"/>
    </source>
</evidence>
<name>A0A835IQZ1_9MAGN</name>
<sequence>MEAALKEKRLAETLVKIKDYNGARTKLLKAQKLFPKLDYITDMIKVCNILCAANVHGCFKDWYCILEISLDADESRIRSKYKMLVKSLERIRNVFPGTDSALTVVKNAFDVLCDKKKRLIFDSERERACNPLCIVEGFMRNAVAEREVGLERVERKKRDIVHELNQVSCGKKLYSNHYDFGNNRKAEWFAVGQIWAAYDEERMPRCYARIDKVGHSPFRLGVTWLKPAPGTDNEKRWCEAGLPVVCGAFDLKRSNTVVCQPTVFSHLVSQVQRLNFEQVEICPKKGEVWALFKDWRPFDWCSNPQKREGCGHVMVEILVGYSKEADITVAPLAKVAGFRSVFKRSMDVDGGSTFTIPAIYLLRFSHSVPAFRFKDGEIAGVSNGMLELDPLAVPNDLVESMAKPSGKTNSSCSSSFSDHPGPVSSSIILDPENRSMEGKWCRKDFSSGQVWAVYDGSDSMPRRYVLVNSVISAVGVSVTFLEPHPVLYDEIHWVEENLPFVCGLFRTGKTTVNLGMSQFSHLVEYEWSKTDSFYKIYPKKGEVWAMYKNWKHIWKSCDYNCHQCQVVEVLSDISEGTEMKITSLGEVDCCNTFFQRQYCDGFELIRTIPKREMLSFSHQIPCFNVPGIESYGIPEGSLHLEPDALPPRLAV</sequence>
<dbReference type="Pfam" id="PF11926">
    <property type="entry name" value="DUF3444"/>
    <property type="match status" value="2"/>
</dbReference>
<dbReference type="OrthoDB" id="1911590at2759"/>
<evidence type="ECO:0000313" key="4">
    <source>
        <dbReference type="Proteomes" id="UP000631114"/>
    </source>
</evidence>
<comment type="caution">
    <text evidence="3">The sequence shown here is derived from an EMBL/GenBank/DDBJ whole genome shotgun (WGS) entry which is preliminary data.</text>
</comment>
<accession>A0A835IQZ1</accession>
<feature type="region of interest" description="Disordered" evidence="1">
    <location>
        <begin position="400"/>
        <end position="423"/>
    </location>
</feature>
<dbReference type="InterPro" id="IPR001623">
    <property type="entry name" value="DnaJ_domain"/>
</dbReference>
<dbReference type="InterPro" id="IPR036869">
    <property type="entry name" value="J_dom_sf"/>
</dbReference>
<dbReference type="Proteomes" id="UP000631114">
    <property type="component" value="Unassembled WGS sequence"/>
</dbReference>
<keyword evidence="4" id="KW-1185">Reference proteome</keyword>
<evidence type="ECO:0000313" key="3">
    <source>
        <dbReference type="EMBL" id="KAF9623495.1"/>
    </source>
</evidence>